<evidence type="ECO:0000313" key="1">
    <source>
        <dbReference type="EMBL" id="KAF0032951.1"/>
    </source>
</evidence>
<accession>A0A6A4SPD3</accession>
<protein>
    <submittedName>
        <fullName evidence="1">Uncharacterized protein</fullName>
    </submittedName>
</protein>
<dbReference type="EMBL" id="VEVO01000013">
    <property type="protein sequence ID" value="KAF0032951.1"/>
    <property type="molecule type" value="Genomic_DNA"/>
</dbReference>
<reference evidence="1 2" key="1">
    <citation type="submission" date="2019-06" db="EMBL/GenBank/DDBJ databases">
        <title>Draft genomes of female and male turbot (Scophthalmus maximus).</title>
        <authorList>
            <person name="Xu H."/>
            <person name="Xu X.-W."/>
            <person name="Shao C."/>
            <person name="Chen S."/>
        </authorList>
    </citation>
    <scope>NUCLEOTIDE SEQUENCE [LARGE SCALE GENOMIC DNA]</scope>
    <source>
        <strain evidence="1">Ysfricsl-2016a</strain>
        <tissue evidence="1">Blood</tissue>
    </source>
</reference>
<evidence type="ECO:0000313" key="2">
    <source>
        <dbReference type="Proteomes" id="UP000438429"/>
    </source>
</evidence>
<dbReference type="AlphaFoldDB" id="A0A6A4SPD3"/>
<organism evidence="1 2">
    <name type="scientific">Scophthalmus maximus</name>
    <name type="common">Turbot</name>
    <name type="synonym">Psetta maxima</name>
    <dbReference type="NCBI Taxonomy" id="52904"/>
    <lineage>
        <taxon>Eukaryota</taxon>
        <taxon>Metazoa</taxon>
        <taxon>Chordata</taxon>
        <taxon>Craniata</taxon>
        <taxon>Vertebrata</taxon>
        <taxon>Euteleostomi</taxon>
        <taxon>Actinopterygii</taxon>
        <taxon>Neopterygii</taxon>
        <taxon>Teleostei</taxon>
        <taxon>Neoteleostei</taxon>
        <taxon>Acanthomorphata</taxon>
        <taxon>Carangaria</taxon>
        <taxon>Pleuronectiformes</taxon>
        <taxon>Pleuronectoidei</taxon>
        <taxon>Scophthalmidae</taxon>
        <taxon>Scophthalmus</taxon>
    </lineage>
</organism>
<gene>
    <name evidence="1" type="ORF">F2P81_015241</name>
</gene>
<name>A0A6A4SPD3_SCOMX</name>
<sequence>MPLVTGGITSPDPTAAFCRLRVSLINISSAFGSCVDSVYSGRLLSCNTIVSQLHTGGDLLISPDDGPLGRVGWKTHPAVYSRVINEVIKIHPETVELSAENFHFTGGAVSLIKKGSKSKKGYRGGTSILTAALCGFGGEIGPFDTTADDMNNPTAAAALM</sequence>
<proteinExistence type="predicted"/>
<dbReference type="Proteomes" id="UP000438429">
    <property type="component" value="Unassembled WGS sequence"/>
</dbReference>
<comment type="caution">
    <text evidence="1">The sequence shown here is derived from an EMBL/GenBank/DDBJ whole genome shotgun (WGS) entry which is preliminary data.</text>
</comment>